<name>A0ABY8DL87_9HYPH</name>
<proteinExistence type="predicted"/>
<keyword evidence="2" id="KW-0614">Plasmid</keyword>
<dbReference type="Gene3D" id="3.40.50.12230">
    <property type="match status" value="1"/>
</dbReference>
<dbReference type="PANTHER" id="PTHR11138">
    <property type="entry name" value="METHIONYL-TRNA FORMYLTRANSFERASE"/>
    <property type="match status" value="1"/>
</dbReference>
<dbReference type="InterPro" id="IPR002376">
    <property type="entry name" value="Formyl_transf_N"/>
</dbReference>
<dbReference type="EMBL" id="CP120375">
    <property type="protein sequence ID" value="WEX91664.1"/>
    <property type="molecule type" value="Genomic_DNA"/>
</dbReference>
<reference evidence="2 3" key="1">
    <citation type="submission" date="2023-03" db="EMBL/GenBank/DDBJ databases">
        <authorList>
            <person name="Kaur S."/>
            <person name="Espinosa-Saiz D."/>
            <person name="Velazquez E."/>
            <person name="Menendez E."/>
            <person name="diCenzo G.C."/>
        </authorList>
    </citation>
    <scope>NUCLEOTIDE SEQUENCE [LARGE SCALE GENOMIC DNA]</scope>
    <source>
        <strain evidence="2 3">LMG 24692</strain>
        <plasmid evidence="2 3">unnamed</plasmid>
    </source>
</reference>
<protein>
    <submittedName>
        <fullName evidence="2">Formyltransferase family protein</fullName>
    </submittedName>
</protein>
<dbReference type="SUPFAM" id="SSF53328">
    <property type="entry name" value="Formyltransferase"/>
    <property type="match status" value="1"/>
</dbReference>
<geneLocation type="plasmid" evidence="2 3">
    <name>unnamed</name>
</geneLocation>
<evidence type="ECO:0000313" key="2">
    <source>
        <dbReference type="EMBL" id="WEX91664.1"/>
    </source>
</evidence>
<keyword evidence="3" id="KW-1185">Reference proteome</keyword>
<evidence type="ECO:0000259" key="1">
    <source>
        <dbReference type="Pfam" id="PF00551"/>
    </source>
</evidence>
<evidence type="ECO:0000313" key="3">
    <source>
        <dbReference type="Proteomes" id="UP001229355"/>
    </source>
</evidence>
<accession>A0ABY8DL87</accession>
<feature type="domain" description="Formyl transferase N-terminal" evidence="1">
    <location>
        <begin position="71"/>
        <end position="178"/>
    </location>
</feature>
<dbReference type="Proteomes" id="UP001229355">
    <property type="component" value="Plasmid unnamed"/>
</dbReference>
<dbReference type="Pfam" id="PF00551">
    <property type="entry name" value="Formyl_trans_N"/>
    <property type="match status" value="1"/>
</dbReference>
<dbReference type="InterPro" id="IPR036477">
    <property type="entry name" value="Formyl_transf_N_sf"/>
</dbReference>
<organism evidence="2 3">
    <name type="scientific">Sinorhizobium garamanticum</name>
    <dbReference type="NCBI Taxonomy" id="680247"/>
    <lineage>
        <taxon>Bacteria</taxon>
        <taxon>Pseudomonadati</taxon>
        <taxon>Pseudomonadota</taxon>
        <taxon>Alphaproteobacteria</taxon>
        <taxon>Hyphomicrobiales</taxon>
        <taxon>Rhizobiaceae</taxon>
        <taxon>Sinorhizobium/Ensifer group</taxon>
        <taxon>Sinorhizobium</taxon>
    </lineage>
</organism>
<dbReference type="RefSeq" id="WP_280663622.1">
    <property type="nucleotide sequence ID" value="NZ_CP120375.1"/>
</dbReference>
<gene>
    <name evidence="2" type="ORF">PZN02_005955</name>
</gene>
<dbReference type="PANTHER" id="PTHR11138:SF5">
    <property type="entry name" value="METHIONYL-TRNA FORMYLTRANSFERASE, MITOCHONDRIAL"/>
    <property type="match status" value="1"/>
</dbReference>
<sequence length="266" mass="29703">MIIGLGKKILFAGTRGLSVRCLAFLADVLGSSRIAAVLGAPRDDDPWWKGESWIELWDLADLRGIRYVSEDEVETVDYDSIVSVMWNKVFSPGVLSAATFGGINFHPARLPDYRGSFARTHAILNEDRSFSVTMHYIVERVDAGDIIGELTFPILPGEGALSLDMRAQSYGYALFCETILRLLDGSVVVRSQSSPIEREGRVSRFYPLNAVQSLMAEPRNGLALADLARLYRALYLPPRLKPPDWLVDRLEESRSEVLSEVAQQWP</sequence>